<accession>A0A918J1W8</accession>
<evidence type="ECO:0000313" key="2">
    <source>
        <dbReference type="EMBL" id="GGW43638.1"/>
    </source>
</evidence>
<comment type="caution">
    <text evidence="2">The sequence shown here is derived from an EMBL/GenBank/DDBJ whole genome shotgun (WGS) entry which is preliminary data.</text>
</comment>
<proteinExistence type="predicted"/>
<dbReference type="EMBL" id="BMYQ01000016">
    <property type="protein sequence ID" value="GGW43638.1"/>
    <property type="molecule type" value="Genomic_DNA"/>
</dbReference>
<keyword evidence="3" id="KW-1185">Reference proteome</keyword>
<dbReference type="Proteomes" id="UP000628984">
    <property type="component" value="Unassembled WGS sequence"/>
</dbReference>
<protein>
    <recommendedName>
        <fullName evidence="4">Deacetylase sirtuin-type domain-containing protein</fullName>
    </recommendedName>
</protein>
<dbReference type="AlphaFoldDB" id="A0A918J1W8"/>
<dbReference type="GO" id="GO:0070403">
    <property type="term" value="F:NAD+ binding"/>
    <property type="evidence" value="ECO:0007669"/>
    <property type="project" value="InterPro"/>
</dbReference>
<dbReference type="GO" id="GO:0016740">
    <property type="term" value="F:transferase activity"/>
    <property type="evidence" value="ECO:0007669"/>
    <property type="project" value="UniProtKB-KW"/>
</dbReference>
<dbReference type="InterPro" id="IPR029035">
    <property type="entry name" value="DHS-like_NAD/FAD-binding_dom"/>
</dbReference>
<reference evidence="2" key="1">
    <citation type="journal article" date="2014" name="Int. J. Syst. Evol. Microbiol.">
        <title>Complete genome sequence of Corynebacterium casei LMG S-19264T (=DSM 44701T), isolated from a smear-ripened cheese.</title>
        <authorList>
            <consortium name="US DOE Joint Genome Institute (JGI-PGF)"/>
            <person name="Walter F."/>
            <person name="Albersmeier A."/>
            <person name="Kalinowski J."/>
            <person name="Ruckert C."/>
        </authorList>
    </citation>
    <scope>NUCLEOTIDE SEQUENCE</scope>
    <source>
        <strain evidence="2">KCTC 23714</strain>
    </source>
</reference>
<gene>
    <name evidence="2" type="ORF">GCM10011452_34890</name>
</gene>
<dbReference type="InterPro" id="IPR003000">
    <property type="entry name" value="Sirtuin"/>
</dbReference>
<name>A0A918J1W8_9RHOB</name>
<dbReference type="InterPro" id="IPR026591">
    <property type="entry name" value="Sirtuin_cat_small_dom_sf"/>
</dbReference>
<dbReference type="RefSeq" id="WP_189635165.1">
    <property type="nucleotide sequence ID" value="NZ_BMYQ01000016.1"/>
</dbReference>
<dbReference type="Gene3D" id="3.40.50.1220">
    <property type="entry name" value="TPP-binding domain"/>
    <property type="match status" value="1"/>
</dbReference>
<organism evidence="2 3">
    <name type="scientific">Gemmobacter lanyuensis</name>
    <dbReference type="NCBI Taxonomy" id="1054497"/>
    <lineage>
        <taxon>Bacteria</taxon>
        <taxon>Pseudomonadati</taxon>
        <taxon>Pseudomonadota</taxon>
        <taxon>Alphaproteobacteria</taxon>
        <taxon>Rhodobacterales</taxon>
        <taxon>Paracoccaceae</taxon>
        <taxon>Gemmobacter</taxon>
    </lineage>
</organism>
<dbReference type="SUPFAM" id="SSF52467">
    <property type="entry name" value="DHS-like NAD/FAD-binding domain"/>
    <property type="match status" value="1"/>
</dbReference>
<dbReference type="Pfam" id="PF02146">
    <property type="entry name" value="SIR2"/>
    <property type="match status" value="1"/>
</dbReference>
<evidence type="ECO:0000256" key="1">
    <source>
        <dbReference type="ARBA" id="ARBA00022679"/>
    </source>
</evidence>
<evidence type="ECO:0008006" key="4">
    <source>
        <dbReference type="Google" id="ProtNLM"/>
    </source>
</evidence>
<reference evidence="2" key="2">
    <citation type="submission" date="2020-09" db="EMBL/GenBank/DDBJ databases">
        <authorList>
            <person name="Sun Q."/>
            <person name="Kim S."/>
        </authorList>
    </citation>
    <scope>NUCLEOTIDE SEQUENCE</scope>
    <source>
        <strain evidence="2">KCTC 23714</strain>
    </source>
</reference>
<sequence length="81" mass="9095">MQRLLILTGPGVSAESGLETFRDEFGLWTRYDLAEGAPQRFATSAKVLEFYNEGRSNRRSSVPDSAHFALRRWDGNGRATC</sequence>
<keyword evidence="1" id="KW-0808">Transferase</keyword>
<dbReference type="Gene3D" id="3.30.1600.10">
    <property type="entry name" value="SIR2/SIRT2 'Small Domain"/>
    <property type="match status" value="1"/>
</dbReference>
<evidence type="ECO:0000313" key="3">
    <source>
        <dbReference type="Proteomes" id="UP000628984"/>
    </source>
</evidence>